<dbReference type="PANTHER" id="PTHR11328">
    <property type="entry name" value="MAJOR FACILITATOR SUPERFAMILY DOMAIN-CONTAINING PROTEIN"/>
    <property type="match status" value="1"/>
</dbReference>
<evidence type="ECO:0000313" key="2">
    <source>
        <dbReference type="EMBL" id="AGH13589.1"/>
    </source>
</evidence>
<name>V5JBA9_UNCXX</name>
<organism evidence="2">
    <name type="scientific">bacterium symbiont of Plakortis simplex pPSA11D7</name>
    <dbReference type="NCBI Taxonomy" id="1256903"/>
    <lineage>
        <taxon>Bacteria</taxon>
    </lineage>
</organism>
<dbReference type="Gene3D" id="1.20.1250.20">
    <property type="entry name" value="MFS general substrate transporter like domains"/>
    <property type="match status" value="1"/>
</dbReference>
<feature type="transmembrane region" description="Helical" evidence="1">
    <location>
        <begin position="86"/>
        <end position="107"/>
    </location>
</feature>
<evidence type="ECO:0000256" key="1">
    <source>
        <dbReference type="SAM" id="Phobius"/>
    </source>
</evidence>
<feature type="transmembrane region" description="Helical" evidence="1">
    <location>
        <begin position="158"/>
        <end position="177"/>
    </location>
</feature>
<dbReference type="AlphaFoldDB" id="V5JBA9"/>
<dbReference type="PANTHER" id="PTHR11328:SF24">
    <property type="entry name" value="MAJOR FACILITATOR SUPERFAMILY (MFS) PROFILE DOMAIN-CONTAINING PROTEIN"/>
    <property type="match status" value="1"/>
</dbReference>
<dbReference type="InterPro" id="IPR039672">
    <property type="entry name" value="MFS_2"/>
</dbReference>
<dbReference type="GO" id="GO:0015293">
    <property type="term" value="F:symporter activity"/>
    <property type="evidence" value="ECO:0007669"/>
    <property type="project" value="InterPro"/>
</dbReference>
<reference evidence="2" key="1">
    <citation type="journal article" date="2013" name="Environ. Microbiol. Rep.">
        <title>Polyketide genes in the marine sponge Plakortis simplex: a new group of mono-modular type I polyketide synthases from sponge symbionts.</title>
        <authorList>
            <person name="Della Sala G."/>
            <person name="Hochmuth T."/>
            <person name="Costantino V."/>
            <person name="Teta R."/>
            <person name="Gerwick W."/>
            <person name="Gerwick L."/>
            <person name="Piel J."/>
            <person name="Mangoni A."/>
        </authorList>
    </citation>
    <scope>NUCLEOTIDE SEQUENCE</scope>
</reference>
<keyword evidence="1" id="KW-0472">Membrane</keyword>
<feature type="transmembrane region" description="Helical" evidence="1">
    <location>
        <begin position="282"/>
        <end position="303"/>
    </location>
</feature>
<accession>V5JBA9</accession>
<feature type="transmembrane region" description="Helical" evidence="1">
    <location>
        <begin position="44"/>
        <end position="65"/>
    </location>
</feature>
<keyword evidence="1" id="KW-0812">Transmembrane</keyword>
<keyword evidence="1" id="KW-1133">Transmembrane helix</keyword>
<feature type="transmembrane region" description="Helical" evidence="1">
    <location>
        <begin position="244"/>
        <end position="262"/>
    </location>
</feature>
<proteinExistence type="predicted"/>
<dbReference type="GO" id="GO:0008643">
    <property type="term" value="P:carbohydrate transport"/>
    <property type="evidence" value="ECO:0007669"/>
    <property type="project" value="InterPro"/>
</dbReference>
<keyword evidence="2" id="KW-0813">Transport</keyword>
<protein>
    <submittedName>
        <fullName evidence="2">Sugar transporter</fullName>
    </submittedName>
</protein>
<dbReference type="SUPFAM" id="SSF103473">
    <property type="entry name" value="MFS general substrate transporter"/>
    <property type="match status" value="1"/>
</dbReference>
<dbReference type="InterPro" id="IPR036259">
    <property type="entry name" value="MFS_trans_sf"/>
</dbReference>
<dbReference type="Pfam" id="PF13347">
    <property type="entry name" value="MFS_2"/>
    <property type="match status" value="1"/>
</dbReference>
<keyword evidence="2" id="KW-0762">Sugar transport</keyword>
<feature type="transmembrane region" description="Helical" evidence="1">
    <location>
        <begin position="431"/>
        <end position="455"/>
    </location>
</feature>
<feature type="transmembrane region" description="Helical" evidence="1">
    <location>
        <begin position="189"/>
        <end position="209"/>
    </location>
</feature>
<dbReference type="EMBL" id="JX946308">
    <property type="protein sequence ID" value="AGH13589.1"/>
    <property type="molecule type" value="Genomic_DNA"/>
</dbReference>
<sequence>MSTVAKDRRVPFFTRIAYGIGESAEGMQRNANSLFVLFYYNQVLGLPGTLAGAALFIALLVDGFTDPLIGTWSDHCRSKLGRRHPFMFAAALPVGLTFIGLFAPPSGLGEVGLFLWLTAFAVLTRFALTLYNVPHLALGTEITEDPEERTRLILLRQLFSYLGTTFAIVVGFGWFFSDARGGRLLAENYPTFAIALGTAMTVAILVAAVGTRSEIRHVNTAPPRQRGFLAQLVRDVRESARNKPFVWLAAGTTALFVSAGVHRTLSLYLLEYFWALRSGQMVVVQLATLIGLFAGIVALRIVLFRTSKRFTLLLGTAGAVLFQVLPVLLRLVDLFPANGTSALVWALIVMEVIQGAFSAFALVAYFAMMTDVTDLHELDTGARREGALFGVITFAVKASAAVAQIVAGIGLDVIDWPRGAGVTVSDVPADTIVHLGIFYGPVLMVFSAAGIWCYLHYRLDAKRRAEIMRELYARRRAAAAGTTA</sequence>
<feature type="transmembrane region" description="Helical" evidence="1">
    <location>
        <begin position="310"/>
        <end position="332"/>
    </location>
</feature>
<feature type="transmembrane region" description="Helical" evidence="1">
    <location>
        <begin position="344"/>
        <end position="367"/>
    </location>
</feature>
<dbReference type="GO" id="GO:0005886">
    <property type="term" value="C:plasma membrane"/>
    <property type="evidence" value="ECO:0007669"/>
    <property type="project" value="TreeGrafter"/>
</dbReference>
<feature type="transmembrane region" description="Helical" evidence="1">
    <location>
        <begin position="388"/>
        <end position="411"/>
    </location>
</feature>